<proteinExistence type="predicted"/>
<protein>
    <submittedName>
        <fullName evidence="2">Carboxymuconolactone decarboxylase</fullName>
    </submittedName>
</protein>
<evidence type="ECO:0000313" key="2">
    <source>
        <dbReference type="EMBL" id="ABG65128.1"/>
    </source>
</evidence>
<dbReference type="InterPro" id="IPR003779">
    <property type="entry name" value="CMD-like"/>
</dbReference>
<dbReference type="KEGG" id="mes:Meso_3760"/>
<evidence type="ECO:0000259" key="1">
    <source>
        <dbReference type="Pfam" id="PF02627"/>
    </source>
</evidence>
<dbReference type="GO" id="GO:0051920">
    <property type="term" value="F:peroxiredoxin activity"/>
    <property type="evidence" value="ECO:0007669"/>
    <property type="project" value="InterPro"/>
</dbReference>
<dbReference type="HOGENOM" id="CLU_2129013_0_0_5"/>
<gene>
    <name evidence="2" type="ordered locus">Meso_3760</name>
</gene>
<dbReference type="AlphaFoldDB" id="Q11BU7"/>
<dbReference type="eggNOG" id="COG0599">
    <property type="taxonomic scope" value="Bacteria"/>
</dbReference>
<dbReference type="STRING" id="266779.Meso_3760"/>
<dbReference type="Gene3D" id="1.20.1290.10">
    <property type="entry name" value="AhpD-like"/>
    <property type="match status" value="1"/>
</dbReference>
<dbReference type="Pfam" id="PF02627">
    <property type="entry name" value="CMD"/>
    <property type="match status" value="1"/>
</dbReference>
<name>Q11BU7_CHESB</name>
<organism evidence="2">
    <name type="scientific">Chelativorans sp. (strain BNC1)</name>
    <dbReference type="NCBI Taxonomy" id="266779"/>
    <lineage>
        <taxon>Bacteria</taxon>
        <taxon>Pseudomonadati</taxon>
        <taxon>Pseudomonadota</taxon>
        <taxon>Alphaproteobacteria</taxon>
        <taxon>Hyphomicrobiales</taxon>
        <taxon>Phyllobacteriaceae</taxon>
        <taxon>Chelativorans</taxon>
    </lineage>
</organism>
<dbReference type="EMBL" id="CP000390">
    <property type="protein sequence ID" value="ABG65128.1"/>
    <property type="molecule type" value="Genomic_DNA"/>
</dbReference>
<sequence>MPRTLNKLTSAYLQEASADAAAGFRAMRAAVVAAGPLDKVTCELIVISGLALLGYEDAFKTHARRLIEAGTSRAAVEHAVLVTLCSTSTLFQVARAIQWLDDIDAEIKAAKGA</sequence>
<dbReference type="InterPro" id="IPR029032">
    <property type="entry name" value="AhpD-like"/>
</dbReference>
<dbReference type="OrthoDB" id="9134722at2"/>
<accession>Q11BU7</accession>
<feature type="domain" description="Carboxymuconolactone decarboxylase-like" evidence="1">
    <location>
        <begin position="19"/>
        <end position="83"/>
    </location>
</feature>
<dbReference type="SUPFAM" id="SSF69118">
    <property type="entry name" value="AhpD-like"/>
    <property type="match status" value="1"/>
</dbReference>
<reference evidence="2" key="1">
    <citation type="submission" date="2006-06" db="EMBL/GenBank/DDBJ databases">
        <title>Complete sequence of chromosome of Chelativorans sp. BNC1.</title>
        <authorList>
            <consortium name="US DOE Joint Genome Institute"/>
            <person name="Copeland A."/>
            <person name="Lucas S."/>
            <person name="Lapidus A."/>
            <person name="Barry K."/>
            <person name="Detter J.C."/>
            <person name="Glavina del Rio T."/>
            <person name="Hammon N."/>
            <person name="Israni S."/>
            <person name="Dalin E."/>
            <person name="Tice H."/>
            <person name="Pitluck S."/>
            <person name="Chertkov O."/>
            <person name="Brettin T."/>
            <person name="Bruce D."/>
            <person name="Han C."/>
            <person name="Tapia R."/>
            <person name="Gilna P."/>
            <person name="Schmutz J."/>
            <person name="Larimer F."/>
            <person name="Land M."/>
            <person name="Hauser L."/>
            <person name="Kyrpides N."/>
            <person name="Mikhailova N."/>
            <person name="Richardson P."/>
        </authorList>
    </citation>
    <scope>NUCLEOTIDE SEQUENCE</scope>
    <source>
        <strain evidence="2">BNC1</strain>
    </source>
</reference>